<dbReference type="SUPFAM" id="SSF55073">
    <property type="entry name" value="Nucleotide cyclase"/>
    <property type="match status" value="1"/>
</dbReference>
<evidence type="ECO:0000313" key="4">
    <source>
        <dbReference type="Proteomes" id="UP001056201"/>
    </source>
</evidence>
<dbReference type="PROSITE" id="PS50883">
    <property type="entry name" value="EAL"/>
    <property type="match status" value="1"/>
</dbReference>
<dbReference type="SMART" id="SM00052">
    <property type="entry name" value="EAL"/>
    <property type="match status" value="1"/>
</dbReference>
<dbReference type="RefSeq" id="WP_250194793.1">
    <property type="nucleotide sequence ID" value="NZ_CP097635.1"/>
</dbReference>
<dbReference type="Proteomes" id="UP001056201">
    <property type="component" value="Chromosome 1"/>
</dbReference>
<dbReference type="InterPro" id="IPR050706">
    <property type="entry name" value="Cyclic-di-GMP_PDE-like"/>
</dbReference>
<dbReference type="Pfam" id="PF00563">
    <property type="entry name" value="EAL"/>
    <property type="match status" value="1"/>
</dbReference>
<dbReference type="Gene3D" id="3.20.20.450">
    <property type="entry name" value="EAL domain"/>
    <property type="match status" value="1"/>
</dbReference>
<dbReference type="CDD" id="cd04598">
    <property type="entry name" value="CBS_pair_GGDEF_EAL"/>
    <property type="match status" value="1"/>
</dbReference>
<dbReference type="SUPFAM" id="SSF141868">
    <property type="entry name" value="EAL domain-like"/>
    <property type="match status" value="1"/>
</dbReference>
<sequence length="597" mass="65136">MTRTALVKPVREPDTVAALIEARALAMHFQPIVSLADGSLHGHEALVRPSAGPWAHPDALFAAARQEGLSIELELACLRAALVSWSRQRPTGKLFVNLSAAALTQLLEVQEPQRLMEMVRSRGVTPSALVIEITEHEHVRDVERLQHAVLWLRRHGVGMALDDFGDGRSSLRLWSELKPEIVKIDKYFTREVARNGDKLQTLRALMHIAETFGSALVAEGIETDDDLRVVRDLGIGLGQGYGLGRPQAALAQAPLPGALAVLTSREVAVLPQRRRAANHGGLTAAKLCRPLPPVSSAITHDEVFNRFTADPALHAIAVVEDERPVALLNRQQFIHAYAQPYFRELYARRPATMHGNTNPLCVDIHTGIAELTSVLTSADQRYLTEGFIVTEGGRYRGLGTGDQLVRAVTEARIEAARHANPLTFLPGNIPISDHIDRLLDGGCEFAACYADLNHFKPFNDQYGYWRGDEMIRMVAQVITAHADPQRDFVGHVGGDDFIVVFQSGDWLQRCQAIVDEFNLRARDLFDAEALAAGGLQAEDRHGVMRFHPCTTLCIGAVPVRPGDYRRSDGVANAAAAAKRLAKHAGCGVQVLGVGGAG</sequence>
<dbReference type="NCBIfam" id="TIGR00254">
    <property type="entry name" value="GGDEF"/>
    <property type="match status" value="1"/>
</dbReference>
<accession>A0ABY4S5D5</accession>
<feature type="domain" description="EAL" evidence="1">
    <location>
        <begin position="8"/>
        <end position="260"/>
    </location>
</feature>
<dbReference type="InterPro" id="IPR043128">
    <property type="entry name" value="Rev_trsase/Diguanyl_cyclase"/>
</dbReference>
<evidence type="ECO:0000259" key="1">
    <source>
        <dbReference type="PROSITE" id="PS50883"/>
    </source>
</evidence>
<dbReference type="Pfam" id="PF00990">
    <property type="entry name" value="GGDEF"/>
    <property type="match status" value="1"/>
</dbReference>
<gene>
    <name evidence="3" type="ORF">MW290_11505</name>
</gene>
<dbReference type="InterPro" id="IPR035919">
    <property type="entry name" value="EAL_sf"/>
</dbReference>
<evidence type="ECO:0000259" key="2">
    <source>
        <dbReference type="PROSITE" id="PS50887"/>
    </source>
</evidence>
<dbReference type="InterPro" id="IPR001633">
    <property type="entry name" value="EAL_dom"/>
</dbReference>
<evidence type="ECO:0000313" key="3">
    <source>
        <dbReference type="EMBL" id="URI06530.1"/>
    </source>
</evidence>
<dbReference type="CDD" id="cd01948">
    <property type="entry name" value="EAL"/>
    <property type="match status" value="1"/>
</dbReference>
<proteinExistence type="predicted"/>
<dbReference type="InterPro" id="IPR000160">
    <property type="entry name" value="GGDEF_dom"/>
</dbReference>
<dbReference type="EMBL" id="CP097635">
    <property type="protein sequence ID" value="URI06530.1"/>
    <property type="molecule type" value="Genomic_DNA"/>
</dbReference>
<dbReference type="Gene3D" id="3.30.70.270">
    <property type="match status" value="1"/>
</dbReference>
<keyword evidence="4" id="KW-1185">Reference proteome</keyword>
<dbReference type="PANTHER" id="PTHR33121:SF76">
    <property type="entry name" value="SIGNALING PROTEIN"/>
    <property type="match status" value="1"/>
</dbReference>
<dbReference type="PROSITE" id="PS50887">
    <property type="entry name" value="GGDEF"/>
    <property type="match status" value="1"/>
</dbReference>
<protein>
    <submittedName>
        <fullName evidence="3">Phosphodiesterase</fullName>
    </submittedName>
</protein>
<reference evidence="3" key="1">
    <citation type="submission" date="2022-05" db="EMBL/GenBank/DDBJ databases">
        <title>An RpoN-dependent PEP-CTERM gene is involved in floc formation of an Aquincola tertiaricarbonis strain.</title>
        <authorList>
            <person name="Qiu D."/>
            <person name="Xia M."/>
        </authorList>
    </citation>
    <scope>NUCLEOTIDE SEQUENCE</scope>
    <source>
        <strain evidence="3">RN12</strain>
    </source>
</reference>
<name>A0ABY4S5D5_AQUTE</name>
<feature type="domain" description="GGDEF" evidence="2">
    <location>
        <begin position="443"/>
        <end position="596"/>
    </location>
</feature>
<organism evidence="3 4">
    <name type="scientific">Aquincola tertiaricarbonis</name>
    <dbReference type="NCBI Taxonomy" id="391953"/>
    <lineage>
        <taxon>Bacteria</taxon>
        <taxon>Pseudomonadati</taxon>
        <taxon>Pseudomonadota</taxon>
        <taxon>Betaproteobacteria</taxon>
        <taxon>Burkholderiales</taxon>
        <taxon>Sphaerotilaceae</taxon>
        <taxon>Aquincola</taxon>
    </lineage>
</organism>
<dbReference type="SMART" id="SM00267">
    <property type="entry name" value="GGDEF"/>
    <property type="match status" value="1"/>
</dbReference>
<dbReference type="InterPro" id="IPR029787">
    <property type="entry name" value="Nucleotide_cyclase"/>
</dbReference>
<dbReference type="PANTHER" id="PTHR33121">
    <property type="entry name" value="CYCLIC DI-GMP PHOSPHODIESTERASE PDEF"/>
    <property type="match status" value="1"/>
</dbReference>